<gene>
    <name evidence="2" type="ORF">EVAR_96164_1</name>
</gene>
<name>A0A4C1VJJ4_EUMVA</name>
<sequence length="152" mass="16111">MAVTDKAIGIKESYTTREEYLEWDRDGGAGPTARPGSGSTTAAETIVAASGGSGLTDASARECPRGRRIREGAPGRRARRAPADGSPSVATCVMVASDGRNRPLSFENFTDRKCVLLEASCHERVFLKNKLCRLPCASAAIGNRARAAARRS</sequence>
<feature type="region of interest" description="Disordered" evidence="1">
    <location>
        <begin position="21"/>
        <end position="86"/>
    </location>
</feature>
<evidence type="ECO:0000313" key="3">
    <source>
        <dbReference type="Proteomes" id="UP000299102"/>
    </source>
</evidence>
<accession>A0A4C1VJJ4</accession>
<proteinExistence type="predicted"/>
<evidence type="ECO:0000313" key="2">
    <source>
        <dbReference type="EMBL" id="GBP38562.1"/>
    </source>
</evidence>
<organism evidence="2 3">
    <name type="scientific">Eumeta variegata</name>
    <name type="common">Bagworm moth</name>
    <name type="synonym">Eumeta japonica</name>
    <dbReference type="NCBI Taxonomy" id="151549"/>
    <lineage>
        <taxon>Eukaryota</taxon>
        <taxon>Metazoa</taxon>
        <taxon>Ecdysozoa</taxon>
        <taxon>Arthropoda</taxon>
        <taxon>Hexapoda</taxon>
        <taxon>Insecta</taxon>
        <taxon>Pterygota</taxon>
        <taxon>Neoptera</taxon>
        <taxon>Endopterygota</taxon>
        <taxon>Lepidoptera</taxon>
        <taxon>Glossata</taxon>
        <taxon>Ditrysia</taxon>
        <taxon>Tineoidea</taxon>
        <taxon>Psychidae</taxon>
        <taxon>Oiketicinae</taxon>
        <taxon>Eumeta</taxon>
    </lineage>
</organism>
<protein>
    <submittedName>
        <fullName evidence="2">Uncharacterized protein</fullName>
    </submittedName>
</protein>
<feature type="compositionally biased region" description="Basic and acidic residues" evidence="1">
    <location>
        <begin position="59"/>
        <end position="74"/>
    </location>
</feature>
<dbReference type="Proteomes" id="UP000299102">
    <property type="component" value="Unassembled WGS sequence"/>
</dbReference>
<dbReference type="AlphaFoldDB" id="A0A4C1VJJ4"/>
<reference evidence="2 3" key="1">
    <citation type="journal article" date="2019" name="Commun. Biol.">
        <title>The bagworm genome reveals a unique fibroin gene that provides high tensile strength.</title>
        <authorList>
            <person name="Kono N."/>
            <person name="Nakamura H."/>
            <person name="Ohtoshi R."/>
            <person name="Tomita M."/>
            <person name="Numata K."/>
            <person name="Arakawa K."/>
        </authorList>
    </citation>
    <scope>NUCLEOTIDE SEQUENCE [LARGE SCALE GENOMIC DNA]</scope>
</reference>
<evidence type="ECO:0000256" key="1">
    <source>
        <dbReference type="SAM" id="MobiDB-lite"/>
    </source>
</evidence>
<comment type="caution">
    <text evidence="2">The sequence shown here is derived from an EMBL/GenBank/DDBJ whole genome shotgun (WGS) entry which is preliminary data.</text>
</comment>
<keyword evidence="3" id="KW-1185">Reference proteome</keyword>
<dbReference type="EMBL" id="BGZK01000351">
    <property type="protein sequence ID" value="GBP38562.1"/>
    <property type="molecule type" value="Genomic_DNA"/>
</dbReference>